<dbReference type="Pfam" id="PF00343">
    <property type="entry name" value="Phosphorylase"/>
    <property type="match status" value="1"/>
</dbReference>
<dbReference type="AlphaFoldDB" id="A0A644ZTG8"/>
<dbReference type="SUPFAM" id="SSF53756">
    <property type="entry name" value="UDP-Glycosyltransferase/glycogen phosphorylase"/>
    <property type="match status" value="1"/>
</dbReference>
<evidence type="ECO:0000256" key="1">
    <source>
        <dbReference type="ARBA" id="ARBA00001933"/>
    </source>
</evidence>
<dbReference type="PROSITE" id="PS00102">
    <property type="entry name" value="PHOSPHORYLASE"/>
    <property type="match status" value="1"/>
</dbReference>
<dbReference type="GO" id="GO:0008184">
    <property type="term" value="F:glycogen phosphorylase activity"/>
    <property type="evidence" value="ECO:0007669"/>
    <property type="project" value="InterPro"/>
</dbReference>
<keyword evidence="4 8" id="KW-0328">Glycosyltransferase</keyword>
<comment type="cofactor">
    <cofactor evidence="1">
        <name>pyridoxal 5'-phosphate</name>
        <dbReference type="ChEBI" id="CHEBI:597326"/>
    </cofactor>
</comment>
<reference evidence="8" key="1">
    <citation type="submission" date="2019-08" db="EMBL/GenBank/DDBJ databases">
        <authorList>
            <person name="Kucharzyk K."/>
            <person name="Murdoch R.W."/>
            <person name="Higgins S."/>
            <person name="Loffler F."/>
        </authorList>
    </citation>
    <scope>NUCLEOTIDE SEQUENCE</scope>
</reference>
<dbReference type="EC" id="2.4.1.1" evidence="3"/>
<dbReference type="GO" id="GO:0005980">
    <property type="term" value="P:glycogen catabolic process"/>
    <property type="evidence" value="ECO:0007669"/>
    <property type="project" value="TreeGrafter"/>
</dbReference>
<keyword evidence="6" id="KW-0663">Pyridoxal phosphate</keyword>
<evidence type="ECO:0000256" key="2">
    <source>
        <dbReference type="ARBA" id="ARBA00006047"/>
    </source>
</evidence>
<dbReference type="GO" id="GO:0005737">
    <property type="term" value="C:cytoplasm"/>
    <property type="evidence" value="ECO:0007669"/>
    <property type="project" value="TreeGrafter"/>
</dbReference>
<keyword evidence="5 8" id="KW-0808">Transferase</keyword>
<dbReference type="Gene3D" id="3.40.50.2000">
    <property type="entry name" value="Glycogen Phosphorylase B"/>
    <property type="match status" value="1"/>
</dbReference>
<dbReference type="PANTHER" id="PTHR11468:SF3">
    <property type="entry name" value="GLYCOGEN PHOSPHORYLASE, LIVER FORM"/>
    <property type="match status" value="1"/>
</dbReference>
<evidence type="ECO:0000256" key="7">
    <source>
        <dbReference type="ARBA" id="ARBA00023277"/>
    </source>
</evidence>
<organism evidence="8">
    <name type="scientific">bioreactor metagenome</name>
    <dbReference type="NCBI Taxonomy" id="1076179"/>
    <lineage>
        <taxon>unclassified sequences</taxon>
        <taxon>metagenomes</taxon>
        <taxon>ecological metagenomes</taxon>
    </lineage>
</organism>
<dbReference type="GO" id="GO:0030170">
    <property type="term" value="F:pyridoxal phosphate binding"/>
    <property type="evidence" value="ECO:0007669"/>
    <property type="project" value="TreeGrafter"/>
</dbReference>
<dbReference type="InterPro" id="IPR035090">
    <property type="entry name" value="Pyridoxal_P_attach_site"/>
</dbReference>
<dbReference type="EMBL" id="VSSQ01010382">
    <property type="protein sequence ID" value="MPM44185.1"/>
    <property type="molecule type" value="Genomic_DNA"/>
</dbReference>
<accession>A0A644ZTG8</accession>
<sequence>MMENYRVSLAEKIIPATDLSEQISTTTKEASGTGNMKFMMNGALTIATLDGANIEIKDEVKEENIVIFGLTANEVLDYHNNGGYSSWDIYNSDNRIKRIIDNLVDGTYSYDREKFRAIYDSLLKYNDEFFVLKDFDSYIRAQEIVNELYGNKLNWQRICGVNIAHSGIFSSDRTIKEYATGIWGSDVLYKNL</sequence>
<gene>
    <name evidence="8" type="primary">glgP_16</name>
    <name evidence="8" type="ORF">SDC9_90863</name>
</gene>
<evidence type="ECO:0000313" key="8">
    <source>
        <dbReference type="EMBL" id="MPM44185.1"/>
    </source>
</evidence>
<evidence type="ECO:0000256" key="4">
    <source>
        <dbReference type="ARBA" id="ARBA00022676"/>
    </source>
</evidence>
<comment type="caution">
    <text evidence="8">The sequence shown here is derived from an EMBL/GenBank/DDBJ whole genome shotgun (WGS) entry which is preliminary data.</text>
</comment>
<evidence type="ECO:0000256" key="3">
    <source>
        <dbReference type="ARBA" id="ARBA00012591"/>
    </source>
</evidence>
<comment type="similarity">
    <text evidence="2">Belongs to the glycogen phosphorylase family.</text>
</comment>
<keyword evidence="7" id="KW-0119">Carbohydrate metabolism</keyword>
<dbReference type="InterPro" id="IPR000811">
    <property type="entry name" value="Glyco_trans_35"/>
</dbReference>
<evidence type="ECO:0000256" key="6">
    <source>
        <dbReference type="ARBA" id="ARBA00022898"/>
    </source>
</evidence>
<dbReference type="PANTHER" id="PTHR11468">
    <property type="entry name" value="GLYCOGEN PHOSPHORYLASE"/>
    <property type="match status" value="1"/>
</dbReference>
<evidence type="ECO:0000256" key="5">
    <source>
        <dbReference type="ARBA" id="ARBA00022679"/>
    </source>
</evidence>
<protein>
    <recommendedName>
        <fullName evidence="3">glycogen phosphorylase</fullName>
        <ecNumber evidence="3">2.4.1.1</ecNumber>
    </recommendedName>
</protein>
<proteinExistence type="inferred from homology"/>
<name>A0A644ZTG8_9ZZZZ</name>